<evidence type="ECO:0000313" key="12">
    <source>
        <dbReference type="EMBL" id="KAL2048695.1"/>
    </source>
</evidence>
<dbReference type="Gene3D" id="1.10.4080.10">
    <property type="entry name" value="ADP-ribosylation/Crystallin J1"/>
    <property type="match status" value="1"/>
</dbReference>
<dbReference type="PANTHER" id="PTHR16222:SF24">
    <property type="entry name" value="ADP-RIBOSYLHYDROLASE ARH3"/>
    <property type="match status" value="1"/>
</dbReference>
<reference evidence="12 13" key="1">
    <citation type="submission" date="2024-09" db="EMBL/GenBank/DDBJ databases">
        <title>Rethinking Asexuality: The Enigmatic Case of Functional Sexual Genes in Lepraria (Stereocaulaceae).</title>
        <authorList>
            <person name="Doellman M."/>
            <person name="Sun Y."/>
            <person name="Barcenas-Pena A."/>
            <person name="Lumbsch H.T."/>
            <person name="Grewe F."/>
        </authorList>
    </citation>
    <scope>NUCLEOTIDE SEQUENCE [LARGE SCALE GENOMIC DNA]</scope>
    <source>
        <strain evidence="12 13">Mercado 3170</strain>
    </source>
</reference>
<dbReference type="InterPro" id="IPR050792">
    <property type="entry name" value="ADP-ribosylglycohydrolase"/>
</dbReference>
<evidence type="ECO:0000256" key="6">
    <source>
        <dbReference type="ARBA" id="ARBA00042471"/>
    </source>
</evidence>
<evidence type="ECO:0000256" key="8">
    <source>
        <dbReference type="ARBA" id="ARBA00042850"/>
    </source>
</evidence>
<evidence type="ECO:0000313" key="13">
    <source>
        <dbReference type="Proteomes" id="UP001590950"/>
    </source>
</evidence>
<evidence type="ECO:0000256" key="5">
    <source>
        <dbReference type="ARBA" id="ARBA00042398"/>
    </source>
</evidence>
<dbReference type="EC" id="3.2.1.143" evidence="2"/>
<protein>
    <recommendedName>
        <fullName evidence="4">ADP-ribosylhydrolase ARH3</fullName>
        <ecNumber evidence="2">3.2.1.143</ecNumber>
    </recommendedName>
    <alternativeName>
        <fullName evidence="5">ADP-ribose glycohydrolase ARH3</fullName>
    </alternativeName>
    <alternativeName>
        <fullName evidence="6">ADP-ribosylhydrolase 3</fullName>
    </alternativeName>
    <alternativeName>
        <fullName evidence="9">O-acetyl-ADP-ribose deacetylase ARH3</fullName>
    </alternativeName>
    <alternativeName>
        <fullName evidence="10">Poly(ADP-ribose) glycohydrolase ARH3</fullName>
    </alternativeName>
    <alternativeName>
        <fullName evidence="8">[Protein ADP-ribosylarginine] hydrolase-like protein 2</fullName>
    </alternativeName>
    <alternativeName>
        <fullName evidence="7">[Protein ADP-ribosylserine] hydrolase</fullName>
    </alternativeName>
</protein>
<comment type="similarity">
    <text evidence="1">Belongs to the ADP-ribosylglycohydrolase family.</text>
</comment>
<evidence type="ECO:0000256" key="3">
    <source>
        <dbReference type="ARBA" id="ARBA00022801"/>
    </source>
</evidence>
<evidence type="ECO:0000256" key="9">
    <source>
        <dbReference type="ARBA" id="ARBA00043187"/>
    </source>
</evidence>
<proteinExistence type="inferred from homology"/>
<keyword evidence="3" id="KW-0378">Hydrolase</keyword>
<evidence type="ECO:0000256" key="10">
    <source>
        <dbReference type="ARBA" id="ARBA00043193"/>
    </source>
</evidence>
<evidence type="ECO:0000256" key="7">
    <source>
        <dbReference type="ARBA" id="ARBA00042722"/>
    </source>
</evidence>
<keyword evidence="13" id="KW-1185">Reference proteome</keyword>
<comment type="caution">
    <text evidence="12">The sequence shown here is derived from an EMBL/GenBank/DDBJ whole genome shotgun (WGS) entry which is preliminary data.</text>
</comment>
<sequence length="457" mass="50417">MTTTSSRIRGSLYGVAVVDALGGPVEFCQRGSFPPVTDFRYNSNFGLSAGTWTDDTSMTLCLAQSLVDTNGEFNVLDQVKKYVKWWDEGYMSATGTCFDIGNTTRQALATWKRCIKDGESSEKEVSHCQKIINKSLGRAIFCGNGSLMRTAPIPLIYHNSPSLAQHYALLASTPTHPHPTCLSACQLYTHLITHILSLQHPNPNSDKSTLWTTLQNFPSTKPDTDNPSTHPSLLSALFTPHPTLTTFQQKPSTEIKSSGYVIYTLEAALWAFFTTETFKEGALKVVNLGNDADTVGAVYGGLAGAWYGIDNIPEEWLDGLQAKNIVDDVVEGVVALVEKGVYEGPKTYQFQAYLTYPYRFPKIHLIPAWIRPITPRSSIPLSHHVIHPSLLPANPPKTPDFPLPLPSHPHALHKSRSKLPIKTTNTSKPIPHSPIPIPSKHLHNFLFGTRYFHSGGD</sequence>
<dbReference type="EMBL" id="JBEFKJ010000001">
    <property type="protein sequence ID" value="KAL2048695.1"/>
    <property type="molecule type" value="Genomic_DNA"/>
</dbReference>
<evidence type="ECO:0000256" key="4">
    <source>
        <dbReference type="ARBA" id="ARBA00041057"/>
    </source>
</evidence>
<evidence type="ECO:0000256" key="2">
    <source>
        <dbReference type="ARBA" id="ARBA00012255"/>
    </source>
</evidence>
<evidence type="ECO:0000256" key="11">
    <source>
        <dbReference type="ARBA" id="ARBA00049015"/>
    </source>
</evidence>
<organism evidence="12 13">
    <name type="scientific">Stereocaulon virgatum</name>
    <dbReference type="NCBI Taxonomy" id="373712"/>
    <lineage>
        <taxon>Eukaryota</taxon>
        <taxon>Fungi</taxon>
        <taxon>Dikarya</taxon>
        <taxon>Ascomycota</taxon>
        <taxon>Pezizomycotina</taxon>
        <taxon>Lecanoromycetes</taxon>
        <taxon>OSLEUM clade</taxon>
        <taxon>Lecanoromycetidae</taxon>
        <taxon>Lecanorales</taxon>
        <taxon>Lecanorineae</taxon>
        <taxon>Stereocaulaceae</taxon>
        <taxon>Stereocaulon</taxon>
    </lineage>
</organism>
<dbReference type="InterPro" id="IPR036705">
    <property type="entry name" value="Ribosyl_crysJ1_sf"/>
</dbReference>
<accession>A0ABR4ASL7</accession>
<dbReference type="Pfam" id="PF03747">
    <property type="entry name" value="ADP_ribosyl_GH"/>
    <property type="match status" value="1"/>
</dbReference>
<gene>
    <name evidence="12" type="ORF">N7G274_000607</name>
</gene>
<dbReference type="SUPFAM" id="SSF101478">
    <property type="entry name" value="ADP-ribosylglycohydrolase"/>
    <property type="match status" value="1"/>
</dbReference>
<comment type="catalytic activity">
    <reaction evidence="11">
        <text>alpha-NAD(+) + H2O = ADP-D-ribose + nicotinamide + H(+)</text>
        <dbReference type="Rhea" id="RHEA:68792"/>
        <dbReference type="ChEBI" id="CHEBI:15377"/>
        <dbReference type="ChEBI" id="CHEBI:15378"/>
        <dbReference type="ChEBI" id="CHEBI:17154"/>
        <dbReference type="ChEBI" id="CHEBI:57967"/>
        <dbReference type="ChEBI" id="CHEBI:77017"/>
    </reaction>
</comment>
<name>A0ABR4ASL7_9LECA</name>
<evidence type="ECO:0000256" key="1">
    <source>
        <dbReference type="ARBA" id="ARBA00010702"/>
    </source>
</evidence>
<dbReference type="InterPro" id="IPR005502">
    <property type="entry name" value="Ribosyl_crysJ1"/>
</dbReference>
<dbReference type="Proteomes" id="UP001590950">
    <property type="component" value="Unassembled WGS sequence"/>
</dbReference>
<dbReference type="PANTHER" id="PTHR16222">
    <property type="entry name" value="ADP-RIBOSYLGLYCOHYDROLASE"/>
    <property type="match status" value="1"/>
</dbReference>